<feature type="compositionally biased region" description="Polar residues" evidence="1">
    <location>
        <begin position="504"/>
        <end position="521"/>
    </location>
</feature>
<feature type="region of interest" description="Disordered" evidence="1">
    <location>
        <begin position="124"/>
        <end position="143"/>
    </location>
</feature>
<feature type="compositionally biased region" description="Basic and acidic residues" evidence="1">
    <location>
        <begin position="134"/>
        <end position="143"/>
    </location>
</feature>
<name>A0A6N2QZT3_9FIRM</name>
<evidence type="ECO:0000313" key="2">
    <source>
        <dbReference type="EMBL" id="VYS73539.1"/>
    </source>
</evidence>
<evidence type="ECO:0000256" key="1">
    <source>
        <dbReference type="SAM" id="MobiDB-lite"/>
    </source>
</evidence>
<feature type="compositionally biased region" description="Low complexity" evidence="1">
    <location>
        <begin position="124"/>
        <end position="133"/>
    </location>
</feature>
<dbReference type="AlphaFoldDB" id="A0A6N2QZT3"/>
<gene>
    <name evidence="2" type="ORF">ACLFYP115_00137</name>
</gene>
<protein>
    <submittedName>
        <fullName evidence="2">Uncharacterized protein</fullName>
    </submittedName>
</protein>
<feature type="region of interest" description="Disordered" evidence="1">
    <location>
        <begin position="432"/>
        <end position="457"/>
    </location>
</feature>
<proteinExistence type="predicted"/>
<accession>A0A6N2QZT3</accession>
<dbReference type="EMBL" id="CACRSQ010000002">
    <property type="protein sequence ID" value="VYS73539.1"/>
    <property type="molecule type" value="Genomic_DNA"/>
</dbReference>
<dbReference type="RefSeq" id="WP_006566115.1">
    <property type="nucleotide sequence ID" value="NZ_BAABZP010000001.1"/>
</dbReference>
<reference evidence="2" key="1">
    <citation type="submission" date="2019-11" db="EMBL/GenBank/DDBJ databases">
        <authorList>
            <person name="Feng L."/>
        </authorList>
    </citation>
    <scope>NUCLEOTIDE SEQUENCE</scope>
    <source>
        <strain evidence="2">AcaccaeLFYP115</strain>
    </source>
</reference>
<sequence>MAETLVLNMKGNFTDRISPGAGKAYRSLEKLDKKMEKIIRQSNRLNGLKINMEISAADMATKKIQSILSLGRQLERKAFTVRVNVDTNVQKAISTIGSVSGNISQRAVSSVAPAIQYGAGQAIGGRSISSSSAKPKESSKQKPFIEKVWDKGKALANEYKDNVVSNIQQSALERTIKEYKDLSMDVAKEAGLPEKVKAGVTKIKGGASKVTSKVKSWPISKTIGRGVEKVAQVAPKIKELPITKTLGKGMNFLKQGAPGILDYGMSAYNIATAKPKDRAKTAVKEGGSLFGGAVGTAAGTAGAAWVGGKIGGTIGTVLGGPVGTVIGTGAGLLLGTAGSMIGKYAGGKLYDGYQNLKKSVKNIKLPKPLAKAGNFLKKSAKGIKNFLTPKTPKTPTKPSDKIDPYGVGNGTYSDYMYNPGFKYGYDTLTKGQKGGAKKKKAGKPIGKDMGQQHGKGFGNMLNSTVKQTKKGLNSVDKGAKGAKKGMSGVGKSSKKAQGNIKGLGSSSNGSQKQVQGLGDGSQNAAGMIEGMGGSAIGVVDSLVMLSGAAQMAAASLASISFFGLMGGGGIQKNANGSFVGGKTLSWVGEDGPEVIIPLGGKRRKRGLDLWHQAGAMLGVSQHADGGFAGGGTLAGSNRSGKKKAPVSVSVGNITIQLKGGQDGDGKNIDLLKVLKEQKNQVSDEICRILADALESAYQNIPAVQ</sequence>
<feature type="region of interest" description="Disordered" evidence="1">
    <location>
        <begin position="471"/>
        <end position="521"/>
    </location>
</feature>
<organism evidence="2">
    <name type="scientific">Anaerostipes caccae</name>
    <dbReference type="NCBI Taxonomy" id="105841"/>
    <lineage>
        <taxon>Bacteria</taxon>
        <taxon>Bacillati</taxon>
        <taxon>Bacillota</taxon>
        <taxon>Clostridia</taxon>
        <taxon>Lachnospirales</taxon>
        <taxon>Lachnospiraceae</taxon>
        <taxon>Anaerostipes</taxon>
    </lineage>
</organism>